<sequence length="435" mass="47751">MQGTNQWRGKFGPLITTTCALAGLVLWLSLSLCSAAYATQASPALTVAAFPAMDEIVRAAIPAWKKIHPDIDVNVVSLQIADHHSAMTTALLTGSHLPDVMALEFGYLGRFAQGGGLEDLAAPQYGMRNYQALYVPYAIAQATSKTGTIAAAPSDIGPGTLLYRADLLARAHVTEAELNGSWDSFVEAGIKIKKATGAYLVSHVQDVTDTMIRVGCKPGEGLYFDAQSHVLVKSARFVRAFQIAKKVRDNHLDAKMTHWSTEWTESFKRGTLATQLSGSWLAGHLGNWMAPNTAGLWRAAQLPEHSWAGFGGTFYAIPKNIPEQQKQNAWKLIQFLTQNPQIQLASFKEQNAFPALLSTYNDPFFDEPIPFLGGQKARLIWREAAGHIQAISVHKQDKFAEEVINTELDKVLDQGKDINAALDDAYRLLEKRAFR</sequence>
<name>A0A4R5W2G2_9BURK</name>
<comment type="subcellular location">
    <subcellularLocation>
        <location evidence="1">Periplasm</location>
    </subcellularLocation>
</comment>
<keyword evidence="3" id="KW-0732">Signal</keyword>
<dbReference type="GO" id="GO:0042597">
    <property type="term" value="C:periplasmic space"/>
    <property type="evidence" value="ECO:0007669"/>
    <property type="project" value="UniProtKB-SubCell"/>
</dbReference>
<dbReference type="AlphaFoldDB" id="A0A4R5W2G2"/>
<dbReference type="Proteomes" id="UP000294829">
    <property type="component" value="Unassembled WGS sequence"/>
</dbReference>
<dbReference type="InterPro" id="IPR006059">
    <property type="entry name" value="SBP"/>
</dbReference>
<evidence type="ECO:0000256" key="3">
    <source>
        <dbReference type="SAM" id="SignalP"/>
    </source>
</evidence>
<keyword evidence="5" id="KW-1185">Reference proteome</keyword>
<dbReference type="PANTHER" id="PTHR43649:SF32">
    <property type="entry name" value="SUGAR BINDING SECRETED PROTEIN"/>
    <property type="match status" value="1"/>
</dbReference>
<feature type="chain" id="PRO_5020841946" evidence="3">
    <location>
        <begin position="39"/>
        <end position="435"/>
    </location>
</feature>
<dbReference type="OrthoDB" id="9808332at2"/>
<feature type="signal peptide" evidence="3">
    <location>
        <begin position="1"/>
        <end position="38"/>
    </location>
</feature>
<proteinExistence type="inferred from homology"/>
<dbReference type="EMBL" id="SMYL01000003">
    <property type="protein sequence ID" value="TDK66454.1"/>
    <property type="molecule type" value="Genomic_DNA"/>
</dbReference>
<dbReference type="InterPro" id="IPR050490">
    <property type="entry name" value="Bact_solute-bd_prot1"/>
</dbReference>
<evidence type="ECO:0000256" key="1">
    <source>
        <dbReference type="ARBA" id="ARBA00004418"/>
    </source>
</evidence>
<dbReference type="Gene3D" id="3.40.190.10">
    <property type="entry name" value="Periplasmic binding protein-like II"/>
    <property type="match status" value="1"/>
</dbReference>
<protein>
    <submittedName>
        <fullName evidence="4">Carbohydrate ABC transporter substrate-binding protein</fullName>
    </submittedName>
</protein>
<gene>
    <name evidence="4" type="ORF">E2I14_08255</name>
</gene>
<evidence type="ECO:0000256" key="2">
    <source>
        <dbReference type="ARBA" id="ARBA00008520"/>
    </source>
</evidence>
<accession>A0A4R5W2G2</accession>
<evidence type="ECO:0000313" key="4">
    <source>
        <dbReference type="EMBL" id="TDK66454.1"/>
    </source>
</evidence>
<dbReference type="PANTHER" id="PTHR43649">
    <property type="entry name" value="ARABINOSE-BINDING PROTEIN-RELATED"/>
    <property type="match status" value="1"/>
</dbReference>
<dbReference type="SUPFAM" id="SSF53850">
    <property type="entry name" value="Periplasmic binding protein-like II"/>
    <property type="match status" value="1"/>
</dbReference>
<dbReference type="Pfam" id="PF01547">
    <property type="entry name" value="SBP_bac_1"/>
    <property type="match status" value="1"/>
</dbReference>
<reference evidence="4 5" key="1">
    <citation type="submission" date="2019-03" db="EMBL/GenBank/DDBJ databases">
        <title>Sapientia aquatica gen. nov., sp. nov., isolated from a crater lake.</title>
        <authorList>
            <person name="Felfoldi T."/>
            <person name="Szabo A."/>
            <person name="Toth E."/>
            <person name="Schumann P."/>
            <person name="Keki Z."/>
            <person name="Marialigeti K."/>
            <person name="Mathe I."/>
        </authorList>
    </citation>
    <scope>NUCLEOTIDE SEQUENCE [LARGE SCALE GENOMIC DNA]</scope>
    <source>
        <strain evidence="4 5">SA-152</strain>
    </source>
</reference>
<comment type="similarity">
    <text evidence="2">Belongs to the bacterial solute-binding protein 1 family.</text>
</comment>
<dbReference type="RefSeq" id="WP_133327353.1">
    <property type="nucleotide sequence ID" value="NZ_SMYL01000003.1"/>
</dbReference>
<comment type="caution">
    <text evidence="4">The sequence shown here is derived from an EMBL/GenBank/DDBJ whole genome shotgun (WGS) entry which is preliminary data.</text>
</comment>
<organism evidence="4 5">
    <name type="scientific">Sapientia aquatica</name>
    <dbReference type="NCBI Taxonomy" id="1549640"/>
    <lineage>
        <taxon>Bacteria</taxon>
        <taxon>Pseudomonadati</taxon>
        <taxon>Pseudomonadota</taxon>
        <taxon>Betaproteobacteria</taxon>
        <taxon>Burkholderiales</taxon>
        <taxon>Oxalobacteraceae</taxon>
        <taxon>Sapientia</taxon>
    </lineage>
</organism>
<evidence type="ECO:0000313" key="5">
    <source>
        <dbReference type="Proteomes" id="UP000294829"/>
    </source>
</evidence>